<dbReference type="EMBL" id="FPIP01000003">
    <property type="protein sequence ID" value="SFW30827.1"/>
    <property type="molecule type" value="Genomic_DNA"/>
</dbReference>
<comment type="subcellular location">
    <subcellularLocation>
        <location evidence="1">Cell membrane</location>
        <topology evidence="1">Multi-pass membrane protein</topology>
    </subcellularLocation>
</comment>
<organism evidence="12 13">
    <name type="scientific">Ruminococcus flavefaciens</name>
    <dbReference type="NCBI Taxonomy" id="1265"/>
    <lineage>
        <taxon>Bacteria</taxon>
        <taxon>Bacillati</taxon>
        <taxon>Bacillota</taxon>
        <taxon>Clostridia</taxon>
        <taxon>Eubacteriales</taxon>
        <taxon>Oscillospiraceae</taxon>
        <taxon>Ruminococcus</taxon>
    </lineage>
</organism>
<comment type="similarity">
    <text evidence="8">Belongs to the glycosyltransferase 2 family. GtrB subfamily.</text>
</comment>
<evidence type="ECO:0000256" key="1">
    <source>
        <dbReference type="ARBA" id="ARBA00004651"/>
    </source>
</evidence>
<dbReference type="FunFam" id="3.90.550.10:FF:000079">
    <property type="entry name" value="Probable glycosyl transferase"/>
    <property type="match status" value="1"/>
</dbReference>
<evidence type="ECO:0000256" key="10">
    <source>
        <dbReference type="SAM" id="Phobius"/>
    </source>
</evidence>
<evidence type="ECO:0000256" key="4">
    <source>
        <dbReference type="ARBA" id="ARBA00022679"/>
    </source>
</evidence>
<dbReference type="GO" id="GO:0005886">
    <property type="term" value="C:plasma membrane"/>
    <property type="evidence" value="ECO:0007669"/>
    <property type="project" value="UniProtKB-SubCell"/>
</dbReference>
<evidence type="ECO:0000313" key="12">
    <source>
        <dbReference type="EMBL" id="SFW30827.1"/>
    </source>
</evidence>
<name>A0A1K1N643_RUMFL</name>
<keyword evidence="5 10" id="KW-0812">Transmembrane</keyword>
<proteinExistence type="inferred from homology"/>
<evidence type="ECO:0000256" key="6">
    <source>
        <dbReference type="ARBA" id="ARBA00022989"/>
    </source>
</evidence>
<feature type="compositionally biased region" description="Polar residues" evidence="9">
    <location>
        <begin position="326"/>
        <end position="340"/>
    </location>
</feature>
<evidence type="ECO:0000259" key="11">
    <source>
        <dbReference type="Pfam" id="PF00535"/>
    </source>
</evidence>
<dbReference type="InterPro" id="IPR029044">
    <property type="entry name" value="Nucleotide-diphossugar_trans"/>
</dbReference>
<dbReference type="InterPro" id="IPR050256">
    <property type="entry name" value="Glycosyltransferase_2"/>
</dbReference>
<keyword evidence="4 12" id="KW-0808">Transferase</keyword>
<evidence type="ECO:0000256" key="9">
    <source>
        <dbReference type="SAM" id="MobiDB-lite"/>
    </source>
</evidence>
<feature type="domain" description="Glycosyltransferase 2-like" evidence="11">
    <location>
        <begin position="5"/>
        <end position="174"/>
    </location>
</feature>
<evidence type="ECO:0000256" key="8">
    <source>
        <dbReference type="ARBA" id="ARBA00038152"/>
    </source>
</evidence>
<dbReference type="PANTHER" id="PTHR48090">
    <property type="entry name" value="UNDECAPRENYL-PHOSPHATE 4-DEOXY-4-FORMAMIDO-L-ARABINOSE TRANSFERASE-RELATED"/>
    <property type="match status" value="1"/>
</dbReference>
<reference evidence="12 13" key="1">
    <citation type="submission" date="2016-11" db="EMBL/GenBank/DDBJ databases">
        <authorList>
            <person name="Jaros S."/>
            <person name="Januszkiewicz K."/>
            <person name="Wedrychowicz H."/>
        </authorList>
    </citation>
    <scope>NUCLEOTIDE SEQUENCE [LARGE SCALE GENOMIC DNA]</scope>
    <source>
        <strain evidence="12 13">YL228</strain>
    </source>
</reference>
<dbReference type="InterPro" id="IPR001173">
    <property type="entry name" value="Glyco_trans_2-like"/>
</dbReference>
<keyword evidence="2" id="KW-1003">Cell membrane</keyword>
<dbReference type="Gene3D" id="3.90.550.10">
    <property type="entry name" value="Spore Coat Polysaccharide Biosynthesis Protein SpsA, Chain A"/>
    <property type="match status" value="1"/>
</dbReference>
<dbReference type="Pfam" id="PF00535">
    <property type="entry name" value="Glycos_transf_2"/>
    <property type="match status" value="1"/>
</dbReference>
<evidence type="ECO:0000256" key="2">
    <source>
        <dbReference type="ARBA" id="ARBA00022475"/>
    </source>
</evidence>
<dbReference type="Proteomes" id="UP000183461">
    <property type="component" value="Unassembled WGS sequence"/>
</dbReference>
<gene>
    <name evidence="12" type="ORF">SAMN02910280_1757</name>
</gene>
<feature type="transmembrane region" description="Helical" evidence="10">
    <location>
        <begin position="268"/>
        <end position="294"/>
    </location>
</feature>
<feature type="region of interest" description="Disordered" evidence="9">
    <location>
        <begin position="318"/>
        <end position="340"/>
    </location>
</feature>
<feature type="transmembrane region" description="Helical" evidence="10">
    <location>
        <begin position="233"/>
        <end position="256"/>
    </location>
</feature>
<sequence>MKLVSVVVPCYNEQEVLPMFYEEITKVTDQMSKDFPELTFEYLFINDGSKDTTLDILRSLSERDKRVRYISFSRNFGKESGMYAGLKNAKGDFVVVMDADLQHPPAFLPQMYSYVRNGEYDCATTRRVSRQGESKVRSWFARLFYKIMNKISQTEIVDGAQDFRFMTRQMVDAILDMTEYNRFSKGIFSWVGFNTRYIEYENVERPAGTSSWSFWGLFKYSLEGIMAFSTAPLAIASLLGIITCFIAFVLIVITIIRSMFGWLDAPDGYPTMLCLIFLFSGLQLFSVGILGQYLSKTYLETKNRPIYITKETEDLYRQRKAEAQKSAPQTSGNAPENESK</sequence>
<keyword evidence="6 10" id="KW-1133">Transmembrane helix</keyword>
<accession>A0A1K1N643</accession>
<dbReference type="RefSeq" id="WP_072300027.1">
    <property type="nucleotide sequence ID" value="NZ_CAMIZA010000010.1"/>
</dbReference>
<dbReference type="CDD" id="cd04187">
    <property type="entry name" value="DPM1_like_bac"/>
    <property type="match status" value="1"/>
</dbReference>
<evidence type="ECO:0000256" key="7">
    <source>
        <dbReference type="ARBA" id="ARBA00023136"/>
    </source>
</evidence>
<evidence type="ECO:0000256" key="5">
    <source>
        <dbReference type="ARBA" id="ARBA00022692"/>
    </source>
</evidence>
<keyword evidence="3" id="KW-0328">Glycosyltransferase</keyword>
<evidence type="ECO:0000313" key="13">
    <source>
        <dbReference type="Proteomes" id="UP000183461"/>
    </source>
</evidence>
<evidence type="ECO:0000256" key="3">
    <source>
        <dbReference type="ARBA" id="ARBA00022676"/>
    </source>
</evidence>
<keyword evidence="7 10" id="KW-0472">Membrane</keyword>
<dbReference type="GO" id="GO:0016757">
    <property type="term" value="F:glycosyltransferase activity"/>
    <property type="evidence" value="ECO:0007669"/>
    <property type="project" value="UniProtKB-KW"/>
</dbReference>
<dbReference type="PANTHER" id="PTHR48090:SF8">
    <property type="entry name" value="GLYCOSYLTRANSFERASE CSBB-RELATED"/>
    <property type="match status" value="1"/>
</dbReference>
<dbReference type="AlphaFoldDB" id="A0A1K1N643"/>
<protein>
    <submittedName>
        <fullName evidence="12">Glycosyltransferase involved in cell wall bisynthesis</fullName>
    </submittedName>
</protein>
<dbReference type="SUPFAM" id="SSF53448">
    <property type="entry name" value="Nucleotide-diphospho-sugar transferases"/>
    <property type="match status" value="1"/>
</dbReference>